<name>A0A016UYJ7_9BILA</name>
<keyword evidence="2" id="KW-1185">Reference proteome</keyword>
<organism evidence="1 2">
    <name type="scientific">Ancylostoma ceylanicum</name>
    <dbReference type="NCBI Taxonomy" id="53326"/>
    <lineage>
        <taxon>Eukaryota</taxon>
        <taxon>Metazoa</taxon>
        <taxon>Ecdysozoa</taxon>
        <taxon>Nematoda</taxon>
        <taxon>Chromadorea</taxon>
        <taxon>Rhabditida</taxon>
        <taxon>Rhabditina</taxon>
        <taxon>Rhabditomorpha</taxon>
        <taxon>Strongyloidea</taxon>
        <taxon>Ancylostomatidae</taxon>
        <taxon>Ancylostomatinae</taxon>
        <taxon>Ancylostoma</taxon>
    </lineage>
</organism>
<reference evidence="2" key="1">
    <citation type="journal article" date="2015" name="Nat. Genet.">
        <title>The genome and transcriptome of the zoonotic hookworm Ancylostoma ceylanicum identify infection-specific gene families.</title>
        <authorList>
            <person name="Schwarz E.M."/>
            <person name="Hu Y."/>
            <person name="Antoshechkin I."/>
            <person name="Miller M.M."/>
            <person name="Sternberg P.W."/>
            <person name="Aroian R.V."/>
        </authorList>
    </citation>
    <scope>NUCLEOTIDE SEQUENCE</scope>
    <source>
        <strain evidence="2">HY135</strain>
    </source>
</reference>
<accession>A0A016UYJ7</accession>
<evidence type="ECO:0000313" key="2">
    <source>
        <dbReference type="Proteomes" id="UP000024635"/>
    </source>
</evidence>
<comment type="caution">
    <text evidence="1">The sequence shown here is derived from an EMBL/GenBank/DDBJ whole genome shotgun (WGS) entry which is preliminary data.</text>
</comment>
<gene>
    <name evidence="1" type="primary">Acey_s0022.g540</name>
    <name evidence="1" type="ORF">Y032_0022g540</name>
</gene>
<dbReference type="STRING" id="53326.A0A016UYJ7"/>
<sequence length="135" mass="14961">MITRHLRTHVRPDGSPVDISVPIAQLSLTPSLTPVSPSFSHTSPQVATAGDVRQLFASVTGNLEGLTHSLQCAQPVKHVWCDAWDRMLSRVSTPFPELYFLEAVIISKLIYSSIPTNAQTFYIRDGRSRHPLVLL</sequence>
<dbReference type="EMBL" id="JARK01001358">
    <property type="protein sequence ID" value="EYC20265.1"/>
    <property type="molecule type" value="Genomic_DNA"/>
</dbReference>
<protein>
    <submittedName>
        <fullName evidence="1">Uncharacterized protein</fullName>
    </submittedName>
</protein>
<dbReference type="Proteomes" id="UP000024635">
    <property type="component" value="Unassembled WGS sequence"/>
</dbReference>
<proteinExistence type="predicted"/>
<evidence type="ECO:0000313" key="1">
    <source>
        <dbReference type="EMBL" id="EYC20265.1"/>
    </source>
</evidence>
<dbReference type="AlphaFoldDB" id="A0A016UYJ7"/>